<proteinExistence type="predicted"/>
<dbReference type="RefSeq" id="WP_077539623.1">
    <property type="nucleotide sequence ID" value="NZ_CP019633.1"/>
</dbReference>
<gene>
    <name evidence="2" type="ORF">L21SP3_00939</name>
</gene>
<evidence type="ECO:0000313" key="2">
    <source>
        <dbReference type="EMBL" id="AQQ09139.1"/>
    </source>
</evidence>
<dbReference type="Proteomes" id="UP000188273">
    <property type="component" value="Chromosome"/>
</dbReference>
<keyword evidence="3" id="KW-1185">Reference proteome</keyword>
<organism evidence="2 3">
    <name type="scientific">Sedimentisphaera cyanobacteriorum</name>
    <dbReference type="NCBI Taxonomy" id="1940790"/>
    <lineage>
        <taxon>Bacteria</taxon>
        <taxon>Pseudomonadati</taxon>
        <taxon>Planctomycetota</taxon>
        <taxon>Phycisphaerae</taxon>
        <taxon>Sedimentisphaerales</taxon>
        <taxon>Sedimentisphaeraceae</taxon>
        <taxon>Sedimentisphaera</taxon>
    </lineage>
</organism>
<name>A0A1Q2HNR1_9BACT</name>
<reference evidence="3" key="1">
    <citation type="submission" date="2017-02" db="EMBL/GenBank/DDBJ databases">
        <title>Comparative genomics and description of representatives of a novel lineage of planctomycetes thriving in anoxic sediments.</title>
        <authorList>
            <person name="Spring S."/>
            <person name="Bunk B."/>
            <person name="Sproer C."/>
            <person name="Klenk H.-P."/>
        </authorList>
    </citation>
    <scope>NUCLEOTIDE SEQUENCE [LARGE SCALE GENOMIC DNA]</scope>
    <source>
        <strain evidence="3">L21-RPul-D3</strain>
    </source>
</reference>
<dbReference type="STRING" id="1940790.L21SP3_00939"/>
<dbReference type="EMBL" id="CP019633">
    <property type="protein sequence ID" value="AQQ09139.1"/>
    <property type="molecule type" value="Genomic_DNA"/>
</dbReference>
<dbReference type="KEGG" id="pbu:L21SP3_00939"/>
<dbReference type="AlphaFoldDB" id="A0A1Q2HNR1"/>
<protein>
    <submittedName>
        <fullName evidence="2">Uncharacterized protein</fullName>
    </submittedName>
</protein>
<keyword evidence="1" id="KW-0472">Membrane</keyword>
<accession>A0A1Q2HNR1</accession>
<evidence type="ECO:0000313" key="3">
    <source>
        <dbReference type="Proteomes" id="UP000188273"/>
    </source>
</evidence>
<sequence length="166" mass="18666">MKIKLFSFMKTYENLNNPRRLNSKEFDEIMKSSVLDVSENNKEKVYQKVSGKLDEIDRIKSRESAGKSYLRLILASSAAAGILLLAGVFLIYSNSNSPKKSANSYSETEQMNFSTALPEINNFAPETMLEREVENIEKDIRSGIDFLQSCMPQGVNQSNSSTDSET</sequence>
<evidence type="ECO:0000256" key="1">
    <source>
        <dbReference type="SAM" id="Phobius"/>
    </source>
</evidence>
<dbReference type="OrthoDB" id="9977282at2"/>
<feature type="transmembrane region" description="Helical" evidence="1">
    <location>
        <begin position="69"/>
        <end position="92"/>
    </location>
</feature>
<keyword evidence="1" id="KW-1133">Transmembrane helix</keyword>
<keyword evidence="1" id="KW-0812">Transmembrane</keyword>